<evidence type="ECO:0000259" key="3">
    <source>
        <dbReference type="Pfam" id="PF04967"/>
    </source>
</evidence>
<keyword evidence="1" id="KW-0805">Transcription regulation</keyword>
<name>A0A4D6HAG1_9EURY</name>
<feature type="domain" description="DmsR-like N-terminal" evidence="4">
    <location>
        <begin position="74"/>
        <end position="136"/>
    </location>
</feature>
<dbReference type="Pfam" id="PF24277">
    <property type="entry name" value="DmsR_N"/>
    <property type="match status" value="1"/>
</dbReference>
<dbReference type="SUPFAM" id="SSF88659">
    <property type="entry name" value="Sigma3 and sigma4 domains of RNA polymerase sigma factors"/>
    <property type="match status" value="1"/>
</dbReference>
<accession>A0A4D6HAG1</accession>
<protein>
    <submittedName>
        <fullName evidence="5">Helix-turn-helix domain-containing protein</fullName>
    </submittedName>
</protein>
<dbReference type="OrthoDB" id="51502at2157"/>
<evidence type="ECO:0000313" key="5">
    <source>
        <dbReference type="EMBL" id="QCC51064.1"/>
    </source>
</evidence>
<keyword evidence="6" id="KW-1185">Reference proteome</keyword>
<dbReference type="Pfam" id="PF04967">
    <property type="entry name" value="HTH_10"/>
    <property type="match status" value="1"/>
</dbReference>
<dbReference type="AlphaFoldDB" id="A0A4D6HAG1"/>
<reference evidence="5 6" key="1">
    <citation type="journal article" date="2019" name="Nat. Commun.">
        <title>A new type of DNA phosphorothioation-based antiviral system in archaea.</title>
        <authorList>
            <person name="Xiong L."/>
            <person name="Liu S."/>
            <person name="Chen S."/>
            <person name="Xiao Y."/>
            <person name="Zhu B."/>
            <person name="Gao Y."/>
            <person name="Zhang Y."/>
            <person name="Chen B."/>
            <person name="Luo J."/>
            <person name="Deng Z."/>
            <person name="Chen X."/>
            <person name="Wang L."/>
            <person name="Chen S."/>
        </authorList>
    </citation>
    <scope>NUCLEOTIDE SEQUENCE [LARGE SCALE GENOMIC DNA]</scope>
    <source>
        <strain evidence="5 6">CBA1105</strain>
    </source>
</reference>
<feature type="domain" description="HTH bat-type" evidence="3">
    <location>
        <begin position="154"/>
        <end position="205"/>
    </location>
</feature>
<keyword evidence="2" id="KW-0804">Transcription</keyword>
<dbReference type="InterPro" id="IPR007050">
    <property type="entry name" value="HTH_bacterioopsin"/>
</dbReference>
<dbReference type="PANTHER" id="PTHR34236">
    <property type="entry name" value="DIMETHYL SULFOXIDE REDUCTASE TRANSCRIPTIONAL ACTIVATOR"/>
    <property type="match status" value="1"/>
</dbReference>
<dbReference type="Proteomes" id="UP000296706">
    <property type="component" value="Chromosome"/>
</dbReference>
<proteinExistence type="predicted"/>
<evidence type="ECO:0000313" key="6">
    <source>
        <dbReference type="Proteomes" id="UP000296706"/>
    </source>
</evidence>
<evidence type="ECO:0000256" key="1">
    <source>
        <dbReference type="ARBA" id="ARBA00023015"/>
    </source>
</evidence>
<dbReference type="EMBL" id="CP031310">
    <property type="protein sequence ID" value="QCC51064.1"/>
    <property type="molecule type" value="Genomic_DNA"/>
</dbReference>
<gene>
    <name evidence="5" type="ORF">DV733_07315</name>
</gene>
<evidence type="ECO:0000256" key="2">
    <source>
        <dbReference type="ARBA" id="ARBA00023163"/>
    </source>
</evidence>
<evidence type="ECO:0000259" key="4">
    <source>
        <dbReference type="Pfam" id="PF24277"/>
    </source>
</evidence>
<dbReference type="KEGG" id="hsn:DV733_07315"/>
<dbReference type="STRING" id="1457250.GCA_000755225_00019"/>
<dbReference type="InterPro" id="IPR013324">
    <property type="entry name" value="RNA_pol_sigma_r3/r4-like"/>
</dbReference>
<dbReference type="RefSeq" id="WP_049995384.1">
    <property type="nucleotide sequence ID" value="NZ_CP031310.1"/>
</dbReference>
<sequence>MALNRIGKENAQIDPPVEDREMRVVMEIERGGPCRLDHMDGEVIGIDVRLDEEACNVDAVVRDPADEGIATQYFENHLCEHCPGKVFSKHGCLPRYREINEGSFVVETYVADTQAVADLVSDIQSICDNVSLKSIVSTERSEFNEDCSVDISALTRKQREAVYHAQEMGYYDPDADVSLAELADRIGISTSALSQRLRRAEGNVLRQLSVECDCWDNVE</sequence>
<dbReference type="InterPro" id="IPR056433">
    <property type="entry name" value="DmsR-like_N"/>
</dbReference>
<organism evidence="5 6">
    <name type="scientific">Halapricum salinum</name>
    <dbReference type="NCBI Taxonomy" id="1457250"/>
    <lineage>
        <taxon>Archaea</taxon>
        <taxon>Methanobacteriati</taxon>
        <taxon>Methanobacteriota</taxon>
        <taxon>Stenosarchaea group</taxon>
        <taxon>Halobacteria</taxon>
        <taxon>Halobacteriales</taxon>
        <taxon>Haloarculaceae</taxon>
        <taxon>Halapricum</taxon>
    </lineage>
</organism>
<dbReference type="PANTHER" id="PTHR34236:SF1">
    <property type="entry name" value="DIMETHYL SULFOXIDE REDUCTASE TRANSCRIPTIONAL ACTIVATOR"/>
    <property type="match status" value="1"/>
</dbReference>
<dbReference type="GeneID" id="39847662"/>